<dbReference type="RefSeq" id="WP_345644028.1">
    <property type="nucleotide sequence ID" value="NZ_BAABEP010000009.1"/>
</dbReference>
<gene>
    <name evidence="2" type="ORF">GCM10023082_19710</name>
</gene>
<keyword evidence="3" id="KW-1185">Reference proteome</keyword>
<dbReference type="Gene3D" id="1.10.260.40">
    <property type="entry name" value="lambda repressor-like DNA-binding domains"/>
    <property type="match status" value="1"/>
</dbReference>
<accession>A0ABP7ENN7</accession>
<evidence type="ECO:0000259" key="1">
    <source>
        <dbReference type="PROSITE" id="PS50943"/>
    </source>
</evidence>
<reference evidence="3" key="1">
    <citation type="journal article" date="2019" name="Int. J. Syst. Evol. Microbiol.">
        <title>The Global Catalogue of Microorganisms (GCM) 10K type strain sequencing project: providing services to taxonomists for standard genome sequencing and annotation.</title>
        <authorList>
            <consortium name="The Broad Institute Genomics Platform"/>
            <consortium name="The Broad Institute Genome Sequencing Center for Infectious Disease"/>
            <person name="Wu L."/>
            <person name="Ma J."/>
        </authorList>
    </citation>
    <scope>NUCLEOTIDE SEQUENCE [LARGE SCALE GENOMIC DNA]</scope>
    <source>
        <strain evidence="3">JCM 30846</strain>
    </source>
</reference>
<evidence type="ECO:0000313" key="2">
    <source>
        <dbReference type="EMBL" id="GAA3722002.1"/>
    </source>
</evidence>
<proteinExistence type="predicted"/>
<dbReference type="SMART" id="SM00530">
    <property type="entry name" value="HTH_XRE"/>
    <property type="match status" value="1"/>
</dbReference>
<feature type="domain" description="HTH cro/C1-type" evidence="1">
    <location>
        <begin position="37"/>
        <end position="84"/>
    </location>
</feature>
<comment type="caution">
    <text evidence="2">The sequence shown here is derived from an EMBL/GenBank/DDBJ whole genome shotgun (WGS) entry which is preliminary data.</text>
</comment>
<dbReference type="InterPro" id="IPR010982">
    <property type="entry name" value="Lambda_DNA-bd_dom_sf"/>
</dbReference>
<dbReference type="EMBL" id="BAABEP010000009">
    <property type="protein sequence ID" value="GAA3722002.1"/>
    <property type="molecule type" value="Genomic_DNA"/>
</dbReference>
<dbReference type="CDD" id="cd00093">
    <property type="entry name" value="HTH_XRE"/>
    <property type="match status" value="1"/>
</dbReference>
<evidence type="ECO:0000313" key="3">
    <source>
        <dbReference type="Proteomes" id="UP001499884"/>
    </source>
</evidence>
<organism evidence="2 3">
    <name type="scientific">Streptomyces tremellae</name>
    <dbReference type="NCBI Taxonomy" id="1124239"/>
    <lineage>
        <taxon>Bacteria</taxon>
        <taxon>Bacillati</taxon>
        <taxon>Actinomycetota</taxon>
        <taxon>Actinomycetes</taxon>
        <taxon>Kitasatosporales</taxon>
        <taxon>Streptomycetaceae</taxon>
        <taxon>Streptomyces</taxon>
    </lineage>
</organism>
<dbReference type="Gene3D" id="3.30.450.180">
    <property type="match status" value="1"/>
</dbReference>
<dbReference type="PANTHER" id="PTHR35010:SF2">
    <property type="entry name" value="BLL4672 PROTEIN"/>
    <property type="match status" value="1"/>
</dbReference>
<dbReference type="Pfam" id="PF17765">
    <property type="entry name" value="MLTR_LBD"/>
    <property type="match status" value="1"/>
</dbReference>
<dbReference type="Pfam" id="PF13560">
    <property type="entry name" value="HTH_31"/>
    <property type="match status" value="1"/>
</dbReference>
<dbReference type="Proteomes" id="UP001499884">
    <property type="component" value="Unassembled WGS sequence"/>
</dbReference>
<dbReference type="SUPFAM" id="SSF47413">
    <property type="entry name" value="lambda repressor-like DNA-binding domains"/>
    <property type="match status" value="1"/>
</dbReference>
<dbReference type="PROSITE" id="PS50943">
    <property type="entry name" value="HTH_CROC1"/>
    <property type="match status" value="1"/>
</dbReference>
<sequence length="287" mass="31075">MNDTRHTNELGAFLRARRVATAPEPGTATGGRRRTPGLRREEVAALAGVSTDYYTRLEQGRERHPSDQVLDALAAVLRLDAQARAHLLGLARLRAGGRFRTEWGEEVSPQLLRLMEGWKDTPAMVLSRCLYVLAANSLTRVLFSQLPPGDSLLRFVFLSPASRGFYAEWERGARNGVGSLRAAAGANPYDPRLVALVAELSAGSEDFVRLWNSHDVRPKTSSDKSFHHPVVGDLTLTYETFAVNSAPGQQPLVHQAEPGSSSADGLRLPAALADKDASEGATVLPAC</sequence>
<dbReference type="InterPro" id="IPR001387">
    <property type="entry name" value="Cro/C1-type_HTH"/>
</dbReference>
<protein>
    <submittedName>
        <fullName evidence="2">Helix-turn-helix transcriptional regulator</fullName>
    </submittedName>
</protein>
<dbReference type="InterPro" id="IPR041413">
    <property type="entry name" value="MLTR_LBD"/>
</dbReference>
<dbReference type="PANTHER" id="PTHR35010">
    <property type="entry name" value="BLL4672 PROTEIN-RELATED"/>
    <property type="match status" value="1"/>
</dbReference>
<name>A0ABP7ENN7_9ACTN</name>